<evidence type="ECO:0000256" key="1">
    <source>
        <dbReference type="SAM" id="MobiDB-lite"/>
    </source>
</evidence>
<feature type="region of interest" description="Disordered" evidence="1">
    <location>
        <begin position="188"/>
        <end position="227"/>
    </location>
</feature>
<feature type="compositionally biased region" description="Basic residues" evidence="1">
    <location>
        <begin position="212"/>
        <end position="226"/>
    </location>
</feature>
<name>A0A6A6X4B3_9PLEO</name>
<evidence type="ECO:0000313" key="2">
    <source>
        <dbReference type="EMBL" id="KAF2791216.1"/>
    </source>
</evidence>
<sequence length="376" mass="42359">MERTPSPSRRRAHTPPAPKHGPMSDSYQPFSPRRSTRVHKQQSPRLSRSFRETTPTSVKKRSTPRAANFTLSPPASPNSPNPTSCSPRSTRRTHVEPVPSDSDYDHVAPTPSRRHLSAMDAGGMLPTPAKTPRKRVFEQETLTSTARVLFPSRPATIDEAMPTPRKGRKSMKDIYTLESFAEHIDEPEKIEIYTDSKERIPTRDDEENSPFIKKKGKGKAKATPRARKIDVKTAQMEEAVNRDEGMIYIFRGKKVFRKFDDGPPANGSDDGVETSGDELRRHIGSAAHRPLTRSSIKPRRLFKEEIQQREREMGPDDVDEEAVTDIEVPIATPSRRRSRKTVALVAPFEQEATPPPTVRPKRGKTLHLALDEMVID</sequence>
<organism evidence="2 3">
    <name type="scientific">Melanomma pulvis-pyrius CBS 109.77</name>
    <dbReference type="NCBI Taxonomy" id="1314802"/>
    <lineage>
        <taxon>Eukaryota</taxon>
        <taxon>Fungi</taxon>
        <taxon>Dikarya</taxon>
        <taxon>Ascomycota</taxon>
        <taxon>Pezizomycotina</taxon>
        <taxon>Dothideomycetes</taxon>
        <taxon>Pleosporomycetidae</taxon>
        <taxon>Pleosporales</taxon>
        <taxon>Melanommataceae</taxon>
        <taxon>Melanomma</taxon>
    </lineage>
</organism>
<reference evidence="2" key="1">
    <citation type="journal article" date="2020" name="Stud. Mycol.">
        <title>101 Dothideomycetes genomes: a test case for predicting lifestyles and emergence of pathogens.</title>
        <authorList>
            <person name="Haridas S."/>
            <person name="Albert R."/>
            <person name="Binder M."/>
            <person name="Bloem J."/>
            <person name="Labutti K."/>
            <person name="Salamov A."/>
            <person name="Andreopoulos B."/>
            <person name="Baker S."/>
            <person name="Barry K."/>
            <person name="Bills G."/>
            <person name="Bluhm B."/>
            <person name="Cannon C."/>
            <person name="Castanera R."/>
            <person name="Culley D."/>
            <person name="Daum C."/>
            <person name="Ezra D."/>
            <person name="Gonzalez J."/>
            <person name="Henrissat B."/>
            <person name="Kuo A."/>
            <person name="Liang C."/>
            <person name="Lipzen A."/>
            <person name="Lutzoni F."/>
            <person name="Magnuson J."/>
            <person name="Mondo S."/>
            <person name="Nolan M."/>
            <person name="Ohm R."/>
            <person name="Pangilinan J."/>
            <person name="Park H.-J."/>
            <person name="Ramirez L."/>
            <person name="Alfaro M."/>
            <person name="Sun H."/>
            <person name="Tritt A."/>
            <person name="Yoshinaga Y."/>
            <person name="Zwiers L.-H."/>
            <person name="Turgeon B."/>
            <person name="Goodwin S."/>
            <person name="Spatafora J."/>
            <person name="Crous P."/>
            <person name="Grigoriev I."/>
        </authorList>
    </citation>
    <scope>NUCLEOTIDE SEQUENCE</scope>
    <source>
        <strain evidence="2">CBS 109.77</strain>
    </source>
</reference>
<dbReference type="OrthoDB" id="5398515at2759"/>
<proteinExistence type="predicted"/>
<evidence type="ECO:0000313" key="3">
    <source>
        <dbReference type="Proteomes" id="UP000799757"/>
    </source>
</evidence>
<keyword evidence="3" id="KW-1185">Reference proteome</keyword>
<protein>
    <submittedName>
        <fullName evidence="2">Uncharacterized protein</fullName>
    </submittedName>
</protein>
<feature type="compositionally biased region" description="Polar residues" evidence="1">
    <location>
        <begin position="43"/>
        <end position="57"/>
    </location>
</feature>
<feature type="region of interest" description="Disordered" evidence="1">
    <location>
        <begin position="307"/>
        <end position="328"/>
    </location>
</feature>
<feature type="region of interest" description="Disordered" evidence="1">
    <location>
        <begin position="1"/>
        <end position="171"/>
    </location>
</feature>
<dbReference type="Proteomes" id="UP000799757">
    <property type="component" value="Unassembled WGS sequence"/>
</dbReference>
<dbReference type="EMBL" id="MU002031">
    <property type="protein sequence ID" value="KAF2791216.1"/>
    <property type="molecule type" value="Genomic_DNA"/>
</dbReference>
<dbReference type="AlphaFoldDB" id="A0A6A6X4B3"/>
<feature type="compositionally biased region" description="Basic and acidic residues" evidence="1">
    <location>
        <begin position="188"/>
        <end position="203"/>
    </location>
</feature>
<accession>A0A6A6X4B3</accession>
<feature type="compositionally biased region" description="Acidic residues" evidence="1">
    <location>
        <begin position="315"/>
        <end position="324"/>
    </location>
</feature>
<gene>
    <name evidence="2" type="ORF">K505DRAFT_249475</name>
</gene>